<evidence type="ECO:0000313" key="9">
    <source>
        <dbReference type="EMBL" id="ORZ04924.1"/>
    </source>
</evidence>
<dbReference type="InterPro" id="IPR044189">
    <property type="entry name" value="XPO4/7-like"/>
</dbReference>
<evidence type="ECO:0000256" key="2">
    <source>
        <dbReference type="ARBA" id="ARBA00004496"/>
    </source>
</evidence>
<dbReference type="InterPro" id="IPR016024">
    <property type="entry name" value="ARM-type_fold"/>
</dbReference>
<evidence type="ECO:0000259" key="8">
    <source>
        <dbReference type="Pfam" id="PF25795"/>
    </source>
</evidence>
<comment type="subcellular location">
    <subcellularLocation>
        <location evidence="2">Cytoplasm</location>
    </subcellularLocation>
    <subcellularLocation>
        <location evidence="1">Nucleus</location>
    </subcellularLocation>
</comment>
<sequence length="1058" mass="120983">MAQQDERIQYCVALCGQLYNPKSSQERDQSQKILEYMFPTFTGEAGNGIAVSSSPPPPGMENRPTFTISSPTDTASALRILLENSPDPYVQTFSLARLKQLAVAQFSLFNDDTKTQLRTFLLEYAFLHPDLMPFIITQLAGVLAQLTLLGWMDLESYRSMYKDITQFIQASMDHRIVGMQILAVIIQDVNPPTFARGAGKFRRAAGGFRDTQLLDIFKLAYNTLKDLNQRTLPFSSEYQEGRLQEATLNVLVRCLSFDFNGTSVDESADDMGTIQIPATWRSIFEDDTFVPTFFQAYGNTAPPNSSKVMDCLVAIASARRALFTDQEERSKFVISLMRGIRDVMATSQGMDDGDNYNSFCRLLYRFRSAAPLNEMVDKPGYIEWIGMVADFSFKGFQSWKWSPNTTTYILGFWSRIVQSMTYYQSLGKDAVEKLESISSELIRYYITTTVESVATRIDEDPLDNEDSLVETLNMIGQISRCKYEPSSNALISIFDPTATQYQELITNASNNMSDPETLKNALEVIETKFAWLVYIAAAFVGNRAAFLNSDTLDSIDGQITTKVIQLMEVQQALQGNHGSAFLNQKLDMAFIFFFQQFKKSYMSDSSDNTEVYSKLSELIGVNNQGSMLNVIMQKILTGVRYLRQVETTQMILQNHMSVDLAFFNNQKQLQNRMIYYKVLCKLLFAEDNIGEAEFFEFMKPFDRRIEQLGPLNTDDDYRQETAKVNLCGFIAPIQNRRSYTLFFDWFNPDYTGILLRAMDAWAPDPICNSLLMFYAEFVNNRSQRLNFDYSSTNGIVMFRDASNIICTYGRKSLEYQVQDESRKYEHKYKGISLVFNILARCLGGRYINFGVFWLYQDKAIDDAFDMALRLMMAIPMQDLTAFPKLANSFYNLLDEWSRDQLMTLPSPPSPEIFVYLMEACEQGLEVNENMIRSHTCTAIYNLCTFVIQQSEKQQTNPSQLRRRSSSAMASSLIASASAAASSNHLLLQQRGNGNDPHWLLVYLNQYPRILPTIMASIFYLVLFEDNNDQWSLSRPLYTLIYLQRDVSNFIYLIKLYVF</sequence>
<proteinExistence type="inferred from homology"/>
<dbReference type="Pfam" id="PF25795">
    <property type="entry name" value="TPR_XPO7"/>
    <property type="match status" value="1"/>
</dbReference>
<dbReference type="SUPFAM" id="SSF48371">
    <property type="entry name" value="ARM repeat"/>
    <property type="match status" value="1"/>
</dbReference>
<comment type="caution">
    <text evidence="9">The sequence shown here is derived from an EMBL/GenBank/DDBJ whole genome shotgun (WGS) entry which is preliminary data.</text>
</comment>
<keyword evidence="10" id="KW-1185">Reference proteome</keyword>
<gene>
    <name evidence="9" type="ORF">BCR42DRAFT_338405</name>
</gene>
<dbReference type="OrthoDB" id="244158at2759"/>
<reference evidence="9 10" key="1">
    <citation type="submission" date="2016-07" db="EMBL/GenBank/DDBJ databases">
        <title>Pervasive Adenine N6-methylation of Active Genes in Fungi.</title>
        <authorList>
            <consortium name="DOE Joint Genome Institute"/>
            <person name="Mondo S.J."/>
            <person name="Dannebaum R.O."/>
            <person name="Kuo R.C."/>
            <person name="Labutti K."/>
            <person name="Haridas S."/>
            <person name="Kuo A."/>
            <person name="Salamov A."/>
            <person name="Ahrendt S.R."/>
            <person name="Lipzen A."/>
            <person name="Sullivan W."/>
            <person name="Andreopoulos W.B."/>
            <person name="Clum A."/>
            <person name="Lindquist E."/>
            <person name="Daum C."/>
            <person name="Ramamoorthy G.K."/>
            <person name="Gryganskyi A."/>
            <person name="Culley D."/>
            <person name="Magnuson J.K."/>
            <person name="James T.Y."/>
            <person name="O'Malley M.A."/>
            <person name="Stajich J.E."/>
            <person name="Spatafora J.W."/>
            <person name="Visel A."/>
            <person name="Grigoriev I.V."/>
        </authorList>
    </citation>
    <scope>NUCLEOTIDE SEQUENCE [LARGE SCALE GENOMIC DNA]</scope>
    <source>
        <strain evidence="9 10">NRRL 1336</strain>
    </source>
</reference>
<dbReference type="STRING" id="90262.A0A1X2HZ96"/>
<organism evidence="9 10">
    <name type="scientific">Absidia repens</name>
    <dbReference type="NCBI Taxonomy" id="90262"/>
    <lineage>
        <taxon>Eukaryota</taxon>
        <taxon>Fungi</taxon>
        <taxon>Fungi incertae sedis</taxon>
        <taxon>Mucoromycota</taxon>
        <taxon>Mucoromycotina</taxon>
        <taxon>Mucoromycetes</taxon>
        <taxon>Mucorales</taxon>
        <taxon>Cunninghamellaceae</taxon>
        <taxon>Absidia</taxon>
    </lineage>
</organism>
<evidence type="ECO:0000256" key="1">
    <source>
        <dbReference type="ARBA" id="ARBA00004123"/>
    </source>
</evidence>
<name>A0A1X2HZ96_9FUNG</name>
<evidence type="ECO:0000256" key="6">
    <source>
        <dbReference type="ARBA" id="ARBA00022927"/>
    </source>
</evidence>
<evidence type="ECO:0000256" key="7">
    <source>
        <dbReference type="ARBA" id="ARBA00023242"/>
    </source>
</evidence>
<feature type="domain" description="Exportin-7/Ran-binding protein 17 TPR repeats" evidence="8">
    <location>
        <begin position="450"/>
        <end position="642"/>
    </location>
</feature>
<keyword evidence="5" id="KW-0963">Cytoplasm</keyword>
<dbReference type="PANTHER" id="PTHR12596:SF2">
    <property type="entry name" value="EXPORTIN-7 ISOFORM X1"/>
    <property type="match status" value="1"/>
</dbReference>
<protein>
    <submittedName>
        <fullName evidence="9">Armadillo-type protein</fullName>
    </submittedName>
</protein>
<evidence type="ECO:0000313" key="10">
    <source>
        <dbReference type="Proteomes" id="UP000193560"/>
    </source>
</evidence>
<evidence type="ECO:0000256" key="3">
    <source>
        <dbReference type="ARBA" id="ARBA00009466"/>
    </source>
</evidence>
<evidence type="ECO:0000256" key="5">
    <source>
        <dbReference type="ARBA" id="ARBA00022490"/>
    </source>
</evidence>
<dbReference type="GO" id="GO:0005643">
    <property type="term" value="C:nuclear pore"/>
    <property type="evidence" value="ECO:0007669"/>
    <property type="project" value="TreeGrafter"/>
</dbReference>
<dbReference type="InterPro" id="IPR057947">
    <property type="entry name" value="TPR_XPO7/RBP17"/>
</dbReference>
<comment type="similarity">
    <text evidence="3">Belongs to the exportin family.</text>
</comment>
<accession>A0A1X2HZ96</accession>
<keyword evidence="6" id="KW-0653">Protein transport</keyword>
<dbReference type="GO" id="GO:0005049">
    <property type="term" value="F:nuclear export signal receptor activity"/>
    <property type="evidence" value="ECO:0007669"/>
    <property type="project" value="InterPro"/>
</dbReference>
<dbReference type="PANTHER" id="PTHR12596">
    <property type="entry name" value="EXPORTIN 4,7-RELATED"/>
    <property type="match status" value="1"/>
</dbReference>
<dbReference type="AlphaFoldDB" id="A0A1X2HZ96"/>
<keyword evidence="7" id="KW-0539">Nucleus</keyword>
<dbReference type="GO" id="GO:0005737">
    <property type="term" value="C:cytoplasm"/>
    <property type="evidence" value="ECO:0007669"/>
    <property type="project" value="UniProtKB-SubCell"/>
</dbReference>
<dbReference type="GO" id="GO:0006611">
    <property type="term" value="P:protein export from nucleus"/>
    <property type="evidence" value="ECO:0007669"/>
    <property type="project" value="TreeGrafter"/>
</dbReference>
<dbReference type="Proteomes" id="UP000193560">
    <property type="component" value="Unassembled WGS sequence"/>
</dbReference>
<dbReference type="EMBL" id="MCGE01000047">
    <property type="protein sequence ID" value="ORZ04924.1"/>
    <property type="molecule type" value="Genomic_DNA"/>
</dbReference>
<dbReference type="Gene3D" id="1.25.10.10">
    <property type="entry name" value="Leucine-rich Repeat Variant"/>
    <property type="match status" value="1"/>
</dbReference>
<evidence type="ECO:0000256" key="4">
    <source>
        <dbReference type="ARBA" id="ARBA00022448"/>
    </source>
</evidence>
<dbReference type="InterPro" id="IPR011989">
    <property type="entry name" value="ARM-like"/>
</dbReference>
<keyword evidence="4" id="KW-0813">Transport</keyword>